<evidence type="ECO:0000256" key="3">
    <source>
        <dbReference type="ARBA" id="ARBA00007718"/>
    </source>
</evidence>
<dbReference type="PANTHER" id="PTHR21091:SF169">
    <property type="entry name" value="UROPORPHYRINOGEN DECARBOXYLASE"/>
    <property type="match status" value="1"/>
</dbReference>
<keyword evidence="7" id="KW-0408">Iron</keyword>
<dbReference type="NCBIfam" id="TIGR01464">
    <property type="entry name" value="hemE"/>
    <property type="match status" value="1"/>
</dbReference>
<keyword evidence="5" id="KW-0963">Cytoplasm</keyword>
<dbReference type="Gene3D" id="3.20.20.210">
    <property type="match status" value="1"/>
</dbReference>
<dbReference type="GO" id="GO:0006783">
    <property type="term" value="P:heme biosynthetic process"/>
    <property type="evidence" value="ECO:0007669"/>
    <property type="project" value="UniProtKB-KW"/>
</dbReference>
<comment type="catalytic activity">
    <reaction evidence="12">
        <text>heme b + 2 H(+) = protoporphyrin IX + Fe(2+)</text>
        <dbReference type="Rhea" id="RHEA:22584"/>
        <dbReference type="ChEBI" id="CHEBI:15378"/>
        <dbReference type="ChEBI" id="CHEBI:29033"/>
        <dbReference type="ChEBI" id="CHEBI:57306"/>
        <dbReference type="ChEBI" id="CHEBI:60344"/>
        <dbReference type="EC" id="4.98.1.1"/>
    </reaction>
    <physiologicalReaction direction="right-to-left" evidence="12">
        <dbReference type="Rhea" id="RHEA:22586"/>
    </physiologicalReaction>
</comment>
<dbReference type="EC" id="4.1.1.37" evidence="13"/>
<evidence type="ECO:0000259" key="15">
    <source>
        <dbReference type="PROSITE" id="PS00906"/>
    </source>
</evidence>
<dbReference type="FunFam" id="3.20.20.210:FF:000007">
    <property type="entry name" value="Uroporphyrinogen decarboxylase"/>
    <property type="match status" value="1"/>
</dbReference>
<dbReference type="InterPro" id="IPR038071">
    <property type="entry name" value="UROD/MetE-like_sf"/>
</dbReference>
<dbReference type="InterPro" id="IPR019772">
    <property type="entry name" value="Ferrochelatase_AS"/>
</dbReference>
<comment type="pathway">
    <text evidence="2">Porphyrin-containing compound metabolism; protoheme biosynthesis; protoheme from protoporphyrin-IX: step 1/1.</text>
</comment>
<comment type="caution">
    <text evidence="17">The sequence shown here is derived from an EMBL/GenBank/DDBJ whole genome shotgun (WGS) entry which is preliminary data.</text>
</comment>
<dbReference type="InterPro" id="IPR006361">
    <property type="entry name" value="Uroporphyrinogen_deCO2ase_HemE"/>
</dbReference>
<dbReference type="GO" id="GO:0004325">
    <property type="term" value="F:ferrochelatase activity"/>
    <property type="evidence" value="ECO:0007669"/>
    <property type="project" value="UniProtKB-EC"/>
</dbReference>
<evidence type="ECO:0000256" key="10">
    <source>
        <dbReference type="ARBA" id="ARBA00023244"/>
    </source>
</evidence>
<dbReference type="NCBIfam" id="TIGR00109">
    <property type="entry name" value="hemH"/>
    <property type="match status" value="1"/>
</dbReference>
<reference evidence="17" key="1">
    <citation type="submission" date="2022-07" db="EMBL/GenBank/DDBJ databases">
        <authorList>
            <person name="Trinca V."/>
            <person name="Uliana J.V.C."/>
            <person name="Torres T.T."/>
            <person name="Ward R.J."/>
            <person name="Monesi N."/>
        </authorList>
    </citation>
    <scope>NUCLEOTIDE SEQUENCE</scope>
    <source>
        <strain evidence="17">HSMRA1968</strain>
        <tissue evidence="17">Whole embryos</tissue>
    </source>
</reference>
<dbReference type="InterPro" id="IPR001015">
    <property type="entry name" value="Ferrochelatase"/>
</dbReference>
<evidence type="ECO:0000256" key="5">
    <source>
        <dbReference type="ARBA" id="ARBA00022490"/>
    </source>
</evidence>
<keyword evidence="10 13" id="KW-0627">Porphyrin biosynthesis</keyword>
<evidence type="ECO:0000313" key="18">
    <source>
        <dbReference type="Proteomes" id="UP001151699"/>
    </source>
</evidence>
<dbReference type="Pfam" id="PF01208">
    <property type="entry name" value="URO-D"/>
    <property type="match status" value="1"/>
</dbReference>
<dbReference type="InterPro" id="IPR033659">
    <property type="entry name" value="Ferrochelatase_N"/>
</dbReference>
<evidence type="ECO:0000256" key="4">
    <source>
        <dbReference type="ARBA" id="ARBA00009935"/>
    </source>
</evidence>
<dbReference type="PROSITE" id="PS00907">
    <property type="entry name" value="UROD_2"/>
    <property type="match status" value="1"/>
</dbReference>
<evidence type="ECO:0000259" key="16">
    <source>
        <dbReference type="PROSITE" id="PS00907"/>
    </source>
</evidence>
<organism evidence="17 18">
    <name type="scientific">Pseudolycoriella hygida</name>
    <dbReference type="NCBI Taxonomy" id="35572"/>
    <lineage>
        <taxon>Eukaryota</taxon>
        <taxon>Metazoa</taxon>
        <taxon>Ecdysozoa</taxon>
        <taxon>Arthropoda</taxon>
        <taxon>Hexapoda</taxon>
        <taxon>Insecta</taxon>
        <taxon>Pterygota</taxon>
        <taxon>Neoptera</taxon>
        <taxon>Endopterygota</taxon>
        <taxon>Diptera</taxon>
        <taxon>Nematocera</taxon>
        <taxon>Sciaroidea</taxon>
        <taxon>Sciaridae</taxon>
        <taxon>Pseudolycoriella</taxon>
    </lineage>
</organism>
<dbReference type="InterPro" id="IPR000257">
    <property type="entry name" value="Uroporphyrinogen_deCOase"/>
</dbReference>
<evidence type="ECO:0000256" key="14">
    <source>
        <dbReference type="RuleBase" id="RU004169"/>
    </source>
</evidence>
<dbReference type="GO" id="GO:0005829">
    <property type="term" value="C:cytosol"/>
    <property type="evidence" value="ECO:0007669"/>
    <property type="project" value="TreeGrafter"/>
</dbReference>
<dbReference type="CDD" id="cd00717">
    <property type="entry name" value="URO-D"/>
    <property type="match status" value="1"/>
</dbReference>
<dbReference type="InterPro" id="IPR033644">
    <property type="entry name" value="Ferrochelatase_C"/>
</dbReference>
<keyword evidence="18" id="KW-1185">Reference proteome</keyword>
<evidence type="ECO:0000256" key="1">
    <source>
        <dbReference type="ARBA" id="ARBA00004804"/>
    </source>
</evidence>
<sequence>MDNPTKYLDEVKTKWAAKLAERDYVTTKDAPLLKYFDMKLESYPYGNYLVNLPNHKDTNMNPLIQTFKKNNVKTPIWLMRQAGRHLPEYRKIRDSVSNFLELCYDAEKATEITLQPIARYDTDAAIIFSDILILPDALGWEVRFAKDHGPLLQQFQKKEDFKYFRELDKKKLNKIYEIIKKVKDKLPANKALIGFAGSPWTLMTYMLEGRGKQNFQISKTFIYKNNDLAQELVDFLTEKTIIHLIGQIEAGVDLIQLFDSWAGVLGEEEYDQFVVQPTKKIVQNLRQKFPSLPIIGFPKGSGFLYENYIDKTEVDAISADQFVPVNVMKNWSKKIIVQGNLDPFILLTNKQLIERKVRELMVNFKEKNFIFNLGHGILPETPVENLIVLENLPIEIIKKKVAIVLLNLGGPSSLREVKQFLFNLFYDRAIINFPNPLRFIVAKLISNIREKKSQQLYSLIGGKSPILQETEFQRLAITKKLKQVLSEDFKTFIAMRYSSPTSQEVVDSIIEYNPSEIILLPLYPQFSTTTTKSSIEDFITTLGKNKFNTVPVKAICCYPMEGDFISSHSQAIKQSLENLKNKKNYRILFSAHSLPKKIIKLGDPYQWQIEKTVEEILFKLNIKNLDYKIVYQSKLGPVKWLEPSTESEIEKAGKENKSLIIVPITFVSEHVETLVELDIEYISIARKYGIEYIRVPTLSTQALFISSLVKMISRLLMKKYVLLTLLCVYVITN</sequence>
<evidence type="ECO:0000256" key="2">
    <source>
        <dbReference type="ARBA" id="ARBA00004943"/>
    </source>
</evidence>
<comment type="similarity">
    <text evidence="3">Belongs to the ferrochelatase family.</text>
</comment>
<dbReference type="CDD" id="cd00419">
    <property type="entry name" value="Ferrochelatase_C"/>
    <property type="match status" value="1"/>
</dbReference>
<name>A0A9Q0N740_9DIPT</name>
<dbReference type="CDD" id="cd03411">
    <property type="entry name" value="Ferrochelatase_N"/>
    <property type="match status" value="1"/>
</dbReference>
<dbReference type="HAMAP" id="MF_00323">
    <property type="entry name" value="Ferrochelatase"/>
    <property type="match status" value="1"/>
</dbReference>
<dbReference type="PANTHER" id="PTHR21091">
    <property type="entry name" value="METHYLTETRAHYDROFOLATE:HOMOCYSTEINE METHYLTRANSFERASE RELATED"/>
    <property type="match status" value="1"/>
</dbReference>
<dbReference type="PROSITE" id="PS00534">
    <property type="entry name" value="FERROCHELATASE"/>
    <property type="match status" value="1"/>
</dbReference>
<evidence type="ECO:0000256" key="6">
    <source>
        <dbReference type="ARBA" id="ARBA00022793"/>
    </source>
</evidence>
<feature type="domain" description="Uroporphyrinogen decarboxylase (URO-D)" evidence="15">
    <location>
        <begin position="75"/>
        <end position="84"/>
    </location>
</feature>
<keyword evidence="8" id="KW-0350">Heme biosynthesis</keyword>
<evidence type="ECO:0000256" key="11">
    <source>
        <dbReference type="ARBA" id="ARBA00048411"/>
    </source>
</evidence>
<evidence type="ECO:0000256" key="7">
    <source>
        <dbReference type="ARBA" id="ARBA00023004"/>
    </source>
</evidence>
<keyword evidence="6 13" id="KW-0210">Decarboxylase</keyword>
<feature type="non-terminal residue" evidence="17">
    <location>
        <position position="1"/>
    </location>
</feature>
<comment type="catalytic activity">
    <reaction evidence="11">
        <text>uroporphyrinogen III + 4 H(+) = coproporphyrinogen III + 4 CO2</text>
        <dbReference type="Rhea" id="RHEA:19865"/>
        <dbReference type="ChEBI" id="CHEBI:15378"/>
        <dbReference type="ChEBI" id="CHEBI:16526"/>
        <dbReference type="ChEBI" id="CHEBI:57308"/>
        <dbReference type="ChEBI" id="CHEBI:57309"/>
        <dbReference type="EC" id="4.1.1.37"/>
    </reaction>
    <physiologicalReaction direction="left-to-right" evidence="11">
        <dbReference type="Rhea" id="RHEA:19866"/>
    </physiologicalReaction>
</comment>
<dbReference type="GO" id="GO:0004853">
    <property type="term" value="F:uroporphyrinogen decarboxylase activity"/>
    <property type="evidence" value="ECO:0007669"/>
    <property type="project" value="UniProtKB-EC"/>
</dbReference>
<dbReference type="Proteomes" id="UP001151699">
    <property type="component" value="Chromosome A"/>
</dbReference>
<feature type="domain" description="Uroporphyrinogen decarboxylase (URO-D)" evidence="16">
    <location>
        <begin position="193"/>
        <end position="209"/>
    </location>
</feature>
<dbReference type="Gene3D" id="3.40.50.1400">
    <property type="match status" value="2"/>
</dbReference>
<dbReference type="PROSITE" id="PS00906">
    <property type="entry name" value="UROD_1"/>
    <property type="match status" value="1"/>
</dbReference>
<dbReference type="OrthoDB" id="8118617at2759"/>
<dbReference type="Pfam" id="PF00762">
    <property type="entry name" value="Ferrochelatase"/>
    <property type="match status" value="1"/>
</dbReference>
<evidence type="ECO:0000313" key="17">
    <source>
        <dbReference type="EMBL" id="KAJ6644966.1"/>
    </source>
</evidence>
<dbReference type="EMBL" id="WJQU01000001">
    <property type="protein sequence ID" value="KAJ6644966.1"/>
    <property type="molecule type" value="Genomic_DNA"/>
</dbReference>
<protein>
    <recommendedName>
        <fullName evidence="13">Uroporphyrinogen decarboxylase</fullName>
        <ecNumber evidence="13">4.1.1.37</ecNumber>
    </recommendedName>
</protein>
<proteinExistence type="inferred from homology"/>
<gene>
    <name evidence="17" type="primary">hemE</name>
    <name evidence="17" type="ORF">Bhyg_00163</name>
</gene>
<dbReference type="SUPFAM" id="SSF53800">
    <property type="entry name" value="Chelatase"/>
    <property type="match status" value="1"/>
</dbReference>
<comment type="pathway">
    <text evidence="1 13">Porphyrin-containing compound metabolism; protoporphyrin-IX biosynthesis; coproporphyrinogen-III from 5-aminolevulinate: step 4/4.</text>
</comment>
<accession>A0A9Q0N740</accession>
<evidence type="ECO:0000256" key="8">
    <source>
        <dbReference type="ARBA" id="ARBA00023133"/>
    </source>
</evidence>
<evidence type="ECO:0000256" key="9">
    <source>
        <dbReference type="ARBA" id="ARBA00023239"/>
    </source>
</evidence>
<comment type="similarity">
    <text evidence="4 14">Belongs to the uroporphyrinogen decarboxylase family.</text>
</comment>
<dbReference type="HAMAP" id="MF_00218">
    <property type="entry name" value="URO_D"/>
    <property type="match status" value="1"/>
</dbReference>
<dbReference type="SUPFAM" id="SSF51726">
    <property type="entry name" value="UROD/MetE-like"/>
    <property type="match status" value="1"/>
</dbReference>
<keyword evidence="9 13" id="KW-0456">Lyase</keyword>
<evidence type="ECO:0000256" key="12">
    <source>
        <dbReference type="ARBA" id="ARBA00049915"/>
    </source>
</evidence>
<dbReference type="AlphaFoldDB" id="A0A9Q0N740"/>
<evidence type="ECO:0000256" key="13">
    <source>
        <dbReference type="RuleBase" id="RU000554"/>
    </source>
</evidence>